<gene>
    <name evidence="2" type="primary">LOC116283606</name>
</gene>
<sequence>MYTYDSGIHSGANTCVPSVSSKGIVEEDEACGHQCTLKKTTICTQAVPQSQGLLSPNLHSIINCAKKLVSGAGGMKNWVKCRLHCAGRPLSCWRTGCHLG</sequence>
<dbReference type="GeneID" id="116283606"/>
<evidence type="ECO:0000313" key="1">
    <source>
        <dbReference type="Proteomes" id="UP001652581"/>
    </source>
</evidence>
<dbReference type="RefSeq" id="XP_072796593.1">
    <property type="nucleotide sequence ID" value="XM_072940492.1"/>
</dbReference>
<name>A0ABM5BJM1_VICPA</name>
<reference evidence="2" key="1">
    <citation type="submission" date="2025-08" db="UniProtKB">
        <authorList>
            <consortium name="RefSeq"/>
        </authorList>
    </citation>
    <scope>IDENTIFICATION</scope>
</reference>
<proteinExistence type="predicted"/>
<protein>
    <submittedName>
        <fullName evidence="2">Lysozyme-like protein 6</fullName>
    </submittedName>
</protein>
<accession>A0ABM5BJM1</accession>
<organism evidence="1 2">
    <name type="scientific">Vicugna pacos</name>
    <name type="common">Alpaca</name>
    <name type="synonym">Lama pacos</name>
    <dbReference type="NCBI Taxonomy" id="30538"/>
    <lineage>
        <taxon>Eukaryota</taxon>
        <taxon>Metazoa</taxon>
        <taxon>Chordata</taxon>
        <taxon>Craniata</taxon>
        <taxon>Vertebrata</taxon>
        <taxon>Euteleostomi</taxon>
        <taxon>Mammalia</taxon>
        <taxon>Eutheria</taxon>
        <taxon>Laurasiatheria</taxon>
        <taxon>Artiodactyla</taxon>
        <taxon>Tylopoda</taxon>
        <taxon>Camelidae</taxon>
        <taxon>Vicugna</taxon>
    </lineage>
</organism>
<dbReference type="InterPro" id="IPR023346">
    <property type="entry name" value="Lysozyme-like_dom_sf"/>
</dbReference>
<dbReference type="Proteomes" id="UP001652581">
    <property type="component" value="Chromosome 16"/>
</dbReference>
<keyword evidence="1" id="KW-1185">Reference proteome</keyword>
<evidence type="ECO:0000313" key="2">
    <source>
        <dbReference type="RefSeq" id="XP_072796593.1"/>
    </source>
</evidence>
<dbReference type="SUPFAM" id="SSF53955">
    <property type="entry name" value="Lysozyme-like"/>
    <property type="match status" value="1"/>
</dbReference>
<dbReference type="Gene3D" id="1.10.530.10">
    <property type="match status" value="1"/>
</dbReference>